<dbReference type="InterPro" id="IPR029071">
    <property type="entry name" value="Ubiquitin-like_domsf"/>
</dbReference>
<feature type="domain" description="Ubiquitin-like" evidence="1">
    <location>
        <begin position="7"/>
        <end position="66"/>
    </location>
</feature>
<gene>
    <name evidence="2" type="ORF">PCOR1329_LOCUS75482</name>
</gene>
<dbReference type="SUPFAM" id="SSF54236">
    <property type="entry name" value="Ubiquitin-like"/>
    <property type="match status" value="1"/>
</dbReference>
<dbReference type="EMBL" id="CAUYUJ010020300">
    <property type="protein sequence ID" value="CAK0897237.1"/>
    <property type="molecule type" value="Genomic_DNA"/>
</dbReference>
<dbReference type="PROSITE" id="PS50053">
    <property type="entry name" value="UBIQUITIN_2"/>
    <property type="match status" value="1"/>
</dbReference>
<evidence type="ECO:0000313" key="2">
    <source>
        <dbReference type="EMBL" id="CAK0897237.1"/>
    </source>
</evidence>
<sequence>MAAEGLLELEVSMLQGTTVPVTIPREEYAKVLKAQLAPKLVGGPAAAQLRLFLGGQELTDDQCLGEQLDSGANLAVVVGPPVPEWAEELGFTSDHPHWLREHFARYGLEGPEWLTDDAAIWKRLADEYAAKDEQMAGFKGWGHRLHLATPALDRRLGQVHAKPGEKVQLSFSGRIWNNNNDSCIHQCGLAMGPLSEGADPFLGEIYNGVPRGAREVRAVVSVDAPQEPGAYMLYRFGDLQYSFRNAKRNFCNRRTTMVSDDYPGSFVGWLVVA</sequence>
<dbReference type="InterPro" id="IPR000626">
    <property type="entry name" value="Ubiquitin-like_dom"/>
</dbReference>
<evidence type="ECO:0000259" key="1">
    <source>
        <dbReference type="PROSITE" id="PS50053"/>
    </source>
</evidence>
<evidence type="ECO:0000313" key="3">
    <source>
        <dbReference type="Proteomes" id="UP001189429"/>
    </source>
</evidence>
<proteinExistence type="predicted"/>
<organism evidence="2 3">
    <name type="scientific">Prorocentrum cordatum</name>
    <dbReference type="NCBI Taxonomy" id="2364126"/>
    <lineage>
        <taxon>Eukaryota</taxon>
        <taxon>Sar</taxon>
        <taxon>Alveolata</taxon>
        <taxon>Dinophyceae</taxon>
        <taxon>Prorocentrales</taxon>
        <taxon>Prorocentraceae</taxon>
        <taxon>Prorocentrum</taxon>
    </lineage>
</organism>
<name>A0ABN9XG48_9DINO</name>
<dbReference type="Proteomes" id="UP001189429">
    <property type="component" value="Unassembled WGS sequence"/>
</dbReference>
<accession>A0ABN9XG48</accession>
<dbReference type="Pfam" id="PF00240">
    <property type="entry name" value="ubiquitin"/>
    <property type="match status" value="1"/>
</dbReference>
<reference evidence="2" key="1">
    <citation type="submission" date="2023-10" db="EMBL/GenBank/DDBJ databases">
        <authorList>
            <person name="Chen Y."/>
            <person name="Shah S."/>
            <person name="Dougan E. K."/>
            <person name="Thang M."/>
            <person name="Chan C."/>
        </authorList>
    </citation>
    <scope>NUCLEOTIDE SEQUENCE [LARGE SCALE GENOMIC DNA]</scope>
</reference>
<keyword evidence="3" id="KW-1185">Reference proteome</keyword>
<dbReference type="CDD" id="cd17039">
    <property type="entry name" value="Ubl_ubiquitin_like"/>
    <property type="match status" value="1"/>
</dbReference>
<comment type="caution">
    <text evidence="2">The sequence shown here is derived from an EMBL/GenBank/DDBJ whole genome shotgun (WGS) entry which is preliminary data.</text>
</comment>
<protein>
    <recommendedName>
        <fullName evidence="1">Ubiquitin-like domain-containing protein</fullName>
    </recommendedName>
</protein>